<evidence type="ECO:0000313" key="1">
    <source>
        <dbReference type="EMBL" id="KAK4231945.1"/>
    </source>
</evidence>
<protein>
    <submittedName>
        <fullName evidence="1">Uncharacterized protein</fullName>
    </submittedName>
</protein>
<keyword evidence="2" id="KW-1185">Reference proteome</keyword>
<reference evidence="1" key="1">
    <citation type="journal article" date="2023" name="Mol. Phylogenet. Evol.">
        <title>Genome-scale phylogeny and comparative genomics of the fungal order Sordariales.</title>
        <authorList>
            <person name="Hensen N."/>
            <person name="Bonometti L."/>
            <person name="Westerberg I."/>
            <person name="Brannstrom I.O."/>
            <person name="Guillou S."/>
            <person name="Cros-Aarteil S."/>
            <person name="Calhoun S."/>
            <person name="Haridas S."/>
            <person name="Kuo A."/>
            <person name="Mondo S."/>
            <person name="Pangilinan J."/>
            <person name="Riley R."/>
            <person name="LaButti K."/>
            <person name="Andreopoulos B."/>
            <person name="Lipzen A."/>
            <person name="Chen C."/>
            <person name="Yan M."/>
            <person name="Daum C."/>
            <person name="Ng V."/>
            <person name="Clum A."/>
            <person name="Steindorff A."/>
            <person name="Ohm R.A."/>
            <person name="Martin F."/>
            <person name="Silar P."/>
            <person name="Natvig D.O."/>
            <person name="Lalanne C."/>
            <person name="Gautier V."/>
            <person name="Ament-Velasquez S.L."/>
            <person name="Kruys A."/>
            <person name="Hutchinson M.I."/>
            <person name="Powell A.J."/>
            <person name="Barry K."/>
            <person name="Miller A.N."/>
            <person name="Grigoriev I.V."/>
            <person name="Debuchy R."/>
            <person name="Gladieux P."/>
            <person name="Hiltunen Thoren M."/>
            <person name="Johannesson H."/>
        </authorList>
    </citation>
    <scope>NUCLEOTIDE SEQUENCE</scope>
    <source>
        <strain evidence="1">CBS 990.96</strain>
    </source>
</reference>
<reference evidence="1" key="2">
    <citation type="submission" date="2023-05" db="EMBL/GenBank/DDBJ databases">
        <authorList>
            <consortium name="Lawrence Berkeley National Laboratory"/>
            <person name="Steindorff A."/>
            <person name="Hensen N."/>
            <person name="Bonometti L."/>
            <person name="Westerberg I."/>
            <person name="Brannstrom I.O."/>
            <person name="Guillou S."/>
            <person name="Cros-Aarteil S."/>
            <person name="Calhoun S."/>
            <person name="Haridas S."/>
            <person name="Kuo A."/>
            <person name="Mondo S."/>
            <person name="Pangilinan J."/>
            <person name="Riley R."/>
            <person name="Labutti K."/>
            <person name="Andreopoulos B."/>
            <person name="Lipzen A."/>
            <person name="Chen C."/>
            <person name="Yanf M."/>
            <person name="Daum C."/>
            <person name="Ng V."/>
            <person name="Clum A."/>
            <person name="Ohm R."/>
            <person name="Martin F."/>
            <person name="Silar P."/>
            <person name="Natvig D."/>
            <person name="Lalanne C."/>
            <person name="Gautier V."/>
            <person name="Ament-Velasquez S.L."/>
            <person name="Kruys A."/>
            <person name="Hutchinson M.I."/>
            <person name="Powell A.J."/>
            <person name="Barry K."/>
            <person name="Miller A.N."/>
            <person name="Grigoriev I.V."/>
            <person name="Debuchy R."/>
            <person name="Gladieux P."/>
            <person name="Thoren M.H."/>
            <person name="Johannesson H."/>
        </authorList>
    </citation>
    <scope>NUCLEOTIDE SEQUENCE</scope>
    <source>
        <strain evidence="1">CBS 990.96</strain>
    </source>
</reference>
<gene>
    <name evidence="1" type="ORF">QBC38DRAFT_464964</name>
</gene>
<name>A0AAN7BYH9_9PEZI</name>
<dbReference type="AlphaFoldDB" id="A0AAN7BYH9"/>
<accession>A0AAN7BYH9</accession>
<dbReference type="Proteomes" id="UP001301958">
    <property type="component" value="Unassembled WGS sequence"/>
</dbReference>
<comment type="caution">
    <text evidence="1">The sequence shown here is derived from an EMBL/GenBank/DDBJ whole genome shotgun (WGS) entry which is preliminary data.</text>
</comment>
<evidence type="ECO:0000313" key="2">
    <source>
        <dbReference type="Proteomes" id="UP001301958"/>
    </source>
</evidence>
<proteinExistence type="predicted"/>
<sequence>MSQKTWFLPPNYTFLPEGELSLGTLLSDPSKPTLSLVSLADGSHGYPEIIFPELQSIIETSHNHSHSLPSSLAGKLFTKITGLASAAASLNASDHETTALGTVDLEVRTFGKKINEESLVKITQLDKVKKHIDSGWFGKRAVYIVSGLLVARVVRSHQQSWIDTYSIGQSVGLRDERSSCERWRCFIYQQGKQYVGWVPYRARSGVCA</sequence>
<dbReference type="EMBL" id="MU865290">
    <property type="protein sequence ID" value="KAK4231945.1"/>
    <property type="molecule type" value="Genomic_DNA"/>
</dbReference>
<organism evidence="1 2">
    <name type="scientific">Podospora fimiseda</name>
    <dbReference type="NCBI Taxonomy" id="252190"/>
    <lineage>
        <taxon>Eukaryota</taxon>
        <taxon>Fungi</taxon>
        <taxon>Dikarya</taxon>
        <taxon>Ascomycota</taxon>
        <taxon>Pezizomycotina</taxon>
        <taxon>Sordariomycetes</taxon>
        <taxon>Sordariomycetidae</taxon>
        <taxon>Sordariales</taxon>
        <taxon>Podosporaceae</taxon>
        <taxon>Podospora</taxon>
    </lineage>
</organism>